<dbReference type="InterPro" id="IPR036241">
    <property type="entry name" value="NSFL1C_SEP_dom_sf"/>
</dbReference>
<reference evidence="4" key="1">
    <citation type="submission" date="2021-01" db="EMBL/GenBank/DDBJ databases">
        <authorList>
            <person name="Corre E."/>
            <person name="Pelletier E."/>
            <person name="Niang G."/>
            <person name="Scheremetjew M."/>
            <person name="Finn R."/>
            <person name="Kale V."/>
            <person name="Holt S."/>
            <person name="Cochrane G."/>
            <person name="Meng A."/>
            <person name="Brown T."/>
            <person name="Cohen L."/>
        </authorList>
    </citation>
    <scope>NUCLEOTIDE SEQUENCE</scope>
    <source>
        <strain evidence="4">PLY182g</strain>
    </source>
</reference>
<dbReference type="FunFam" id="3.30.420.210:FF:000002">
    <property type="entry name" value="UBX domain-containing protein 1"/>
    <property type="match status" value="1"/>
</dbReference>
<dbReference type="Pfam" id="PF00789">
    <property type="entry name" value="UBX"/>
    <property type="match status" value="1"/>
</dbReference>
<dbReference type="Pfam" id="PF08059">
    <property type="entry name" value="SEP"/>
    <property type="match status" value="1"/>
</dbReference>
<feature type="region of interest" description="Disordered" evidence="1">
    <location>
        <begin position="150"/>
        <end position="192"/>
    </location>
</feature>
<feature type="region of interest" description="Disordered" evidence="1">
    <location>
        <begin position="1"/>
        <end position="89"/>
    </location>
</feature>
<evidence type="ECO:0000259" key="2">
    <source>
        <dbReference type="PROSITE" id="PS50033"/>
    </source>
</evidence>
<name>A0A7S0PZ27_9EUKA</name>
<gene>
    <name evidence="4" type="ORF">CPEL01642_LOCUS9999</name>
</gene>
<dbReference type="InterPro" id="IPR001012">
    <property type="entry name" value="UBX_dom"/>
</dbReference>
<proteinExistence type="predicted"/>
<dbReference type="InterPro" id="IPR029071">
    <property type="entry name" value="Ubiquitin-like_domsf"/>
</dbReference>
<sequence length="274" mass="29410">MANVRSLKDVKEETDDDKRQAYYAGGTGAHGGGSGQEVLDPRDLMKRARDELGAESVDEWKANQPNGSMSFSGAGQSLSGERTEGEHAQSKLQEHTITFWQNGFTVDDGPLRDMQDPVNVAFINDVNRGRMPAELAGEEGSAESDVHLVDHSSEPYKPPPVTLKPFSGSGRTMRDEAASSSSAAPPTTDGAELVLDHSAPTTTLQIRLHDGSRKVVKANHTHTVLQLRAHVASLSPAASAFELATTFPRKKLTELDKTLAEAGLLNETIVQSLA</sequence>
<dbReference type="GO" id="GO:0043130">
    <property type="term" value="F:ubiquitin binding"/>
    <property type="evidence" value="ECO:0007669"/>
    <property type="project" value="TreeGrafter"/>
</dbReference>
<dbReference type="Gene3D" id="3.30.420.210">
    <property type="entry name" value="SEP domain"/>
    <property type="match status" value="1"/>
</dbReference>
<feature type="compositionally biased region" description="Basic and acidic residues" evidence="1">
    <location>
        <begin position="1"/>
        <end position="20"/>
    </location>
</feature>
<organism evidence="4">
    <name type="scientific">Coccolithus braarudii</name>
    <dbReference type="NCBI Taxonomy" id="221442"/>
    <lineage>
        <taxon>Eukaryota</taxon>
        <taxon>Haptista</taxon>
        <taxon>Haptophyta</taxon>
        <taxon>Prymnesiophyceae</taxon>
        <taxon>Coccolithales</taxon>
        <taxon>Coccolithaceae</taxon>
        <taxon>Coccolithus</taxon>
    </lineage>
</organism>
<dbReference type="GO" id="GO:0000045">
    <property type="term" value="P:autophagosome assembly"/>
    <property type="evidence" value="ECO:0007669"/>
    <property type="project" value="TreeGrafter"/>
</dbReference>
<dbReference type="GO" id="GO:0005634">
    <property type="term" value="C:nucleus"/>
    <property type="evidence" value="ECO:0007669"/>
    <property type="project" value="TreeGrafter"/>
</dbReference>
<dbReference type="SUPFAM" id="SSF102848">
    <property type="entry name" value="NSFL1 (p97 ATPase) cofactor p47, SEP domain"/>
    <property type="match status" value="1"/>
</dbReference>
<dbReference type="CDD" id="cd01770">
    <property type="entry name" value="UBX_UBXN2"/>
    <property type="match status" value="1"/>
</dbReference>
<dbReference type="GO" id="GO:0005829">
    <property type="term" value="C:cytosol"/>
    <property type="evidence" value="ECO:0007669"/>
    <property type="project" value="TreeGrafter"/>
</dbReference>
<dbReference type="GO" id="GO:0061025">
    <property type="term" value="P:membrane fusion"/>
    <property type="evidence" value="ECO:0007669"/>
    <property type="project" value="TreeGrafter"/>
</dbReference>
<feature type="compositionally biased region" description="Polar residues" evidence="1">
    <location>
        <begin position="63"/>
        <end position="80"/>
    </location>
</feature>
<feature type="domain" description="SEP" evidence="3">
    <location>
        <begin position="92"/>
        <end position="157"/>
    </location>
</feature>
<dbReference type="AlphaFoldDB" id="A0A7S0PZ27"/>
<feature type="compositionally biased region" description="Basic and acidic residues" evidence="1">
    <location>
        <begin position="39"/>
        <end position="52"/>
    </location>
</feature>
<dbReference type="GO" id="GO:0043161">
    <property type="term" value="P:proteasome-mediated ubiquitin-dependent protein catabolic process"/>
    <property type="evidence" value="ECO:0007669"/>
    <property type="project" value="TreeGrafter"/>
</dbReference>
<evidence type="ECO:0008006" key="5">
    <source>
        <dbReference type="Google" id="ProtNLM"/>
    </source>
</evidence>
<evidence type="ECO:0000256" key="1">
    <source>
        <dbReference type="SAM" id="MobiDB-lite"/>
    </source>
</evidence>
<dbReference type="GO" id="GO:0007030">
    <property type="term" value="P:Golgi organization"/>
    <property type="evidence" value="ECO:0007669"/>
    <property type="project" value="TreeGrafter"/>
</dbReference>
<dbReference type="EMBL" id="HBEY01020840">
    <property type="protein sequence ID" value="CAD8606664.1"/>
    <property type="molecule type" value="Transcribed_RNA"/>
</dbReference>
<feature type="domain" description="UBX" evidence="2">
    <location>
        <begin position="197"/>
        <end position="272"/>
    </location>
</feature>
<dbReference type="SMART" id="SM00166">
    <property type="entry name" value="UBX"/>
    <property type="match status" value="1"/>
</dbReference>
<dbReference type="SMART" id="SM00553">
    <property type="entry name" value="SEP"/>
    <property type="match status" value="1"/>
</dbReference>
<protein>
    <recommendedName>
        <fullName evidence="5">SEP domain-containing protein</fullName>
    </recommendedName>
</protein>
<dbReference type="Gene3D" id="3.10.20.90">
    <property type="entry name" value="Phosphatidylinositol 3-kinase Catalytic Subunit, Chain A, domain 1"/>
    <property type="match status" value="1"/>
</dbReference>
<dbReference type="PANTHER" id="PTHR23333">
    <property type="entry name" value="UBX DOMAIN CONTAINING PROTEIN"/>
    <property type="match status" value="1"/>
</dbReference>
<dbReference type="InterPro" id="IPR012989">
    <property type="entry name" value="SEP_domain"/>
</dbReference>
<dbReference type="SUPFAM" id="SSF54236">
    <property type="entry name" value="Ubiquitin-like"/>
    <property type="match status" value="1"/>
</dbReference>
<evidence type="ECO:0000259" key="3">
    <source>
        <dbReference type="PROSITE" id="PS51399"/>
    </source>
</evidence>
<dbReference type="PANTHER" id="PTHR23333:SF20">
    <property type="entry name" value="NSFL1 COFACTOR P47"/>
    <property type="match status" value="1"/>
</dbReference>
<accession>A0A7S0PZ27</accession>
<dbReference type="GO" id="GO:0031468">
    <property type="term" value="P:nuclear membrane reassembly"/>
    <property type="evidence" value="ECO:0007669"/>
    <property type="project" value="TreeGrafter"/>
</dbReference>
<feature type="compositionally biased region" description="Gly residues" evidence="1">
    <location>
        <begin position="25"/>
        <end position="35"/>
    </location>
</feature>
<dbReference type="PROSITE" id="PS50033">
    <property type="entry name" value="UBX"/>
    <property type="match status" value="1"/>
</dbReference>
<dbReference type="PROSITE" id="PS51399">
    <property type="entry name" value="SEP"/>
    <property type="match status" value="1"/>
</dbReference>
<evidence type="ECO:0000313" key="4">
    <source>
        <dbReference type="EMBL" id="CAD8606664.1"/>
    </source>
</evidence>